<keyword evidence="1" id="KW-0812">Transmembrane</keyword>
<evidence type="ECO:0000313" key="4">
    <source>
        <dbReference type="Proteomes" id="UP001618531"/>
    </source>
</evidence>
<dbReference type="Gene3D" id="1.10.3950.10">
    <property type="entry name" value="putative ecf-type sigma factor negative effector from bacillus cereus"/>
    <property type="match status" value="2"/>
</dbReference>
<evidence type="ECO:0000256" key="1">
    <source>
        <dbReference type="SAM" id="Phobius"/>
    </source>
</evidence>
<dbReference type="InterPro" id="IPR022019">
    <property type="entry name" value="DUF3600"/>
</dbReference>
<feature type="domain" description="DUF3600" evidence="2">
    <location>
        <begin position="68"/>
        <end position="165"/>
    </location>
</feature>
<dbReference type="EMBL" id="JBIYSL010000008">
    <property type="protein sequence ID" value="MFK0525771.1"/>
    <property type="molecule type" value="Genomic_DNA"/>
</dbReference>
<feature type="transmembrane region" description="Helical" evidence="1">
    <location>
        <begin position="45"/>
        <end position="68"/>
    </location>
</feature>
<protein>
    <submittedName>
        <fullName evidence="3">DUF3600 domain-containing protein</fullName>
    </submittedName>
</protein>
<accession>A0ABW8I283</accession>
<keyword evidence="1" id="KW-0472">Membrane</keyword>
<dbReference type="Proteomes" id="UP001618531">
    <property type="component" value="Unassembled WGS sequence"/>
</dbReference>
<proteinExistence type="predicted"/>
<organism evidence="3 4">
    <name type="scientific">Paenibacillus illinoisensis</name>
    <dbReference type="NCBI Taxonomy" id="59845"/>
    <lineage>
        <taxon>Bacteria</taxon>
        <taxon>Bacillati</taxon>
        <taxon>Bacillota</taxon>
        <taxon>Bacilli</taxon>
        <taxon>Bacillales</taxon>
        <taxon>Paenibacillaceae</taxon>
        <taxon>Paenibacillus</taxon>
    </lineage>
</organism>
<reference evidence="3 4" key="1">
    <citation type="submission" date="2024-11" db="EMBL/GenBank/DDBJ databases">
        <title>Identification and Characterization of a Novel Fosfomycin Bacillithiol Transferase FosB8 in Paenibacillus illinoisensis.</title>
        <authorList>
            <person name="Lu W."/>
        </authorList>
    </citation>
    <scope>NUCLEOTIDE SEQUENCE [LARGE SCALE GENOMIC DNA]</scope>
    <source>
        <strain evidence="3 4">WP77</strain>
    </source>
</reference>
<sequence length="256" mass="30065">MKLDEQLKQAYRNETDGWEVPERTKGIVLNKIRSYPYRRSKRKKWLVAALLTAVLIVPTGAYAGYTYLADDIYGSQENTTVMGVTPEEYTRLEAKLQMAKAYFNQEEFVQYMDLLKQMGQLALKYTDEHGGLNPEQWNDADRKLYTLLANELEPFYEKLEAVSSADSPKTLLDPDQFWNEQLAQAEKTFNKEHWAEFKLLYEQMKQYEDQVTDKDGVIHEQRLSAKQKDELDRIREKLYSYLEKLGLEIKESSDKE</sequence>
<dbReference type="RefSeq" id="WP_402878608.1">
    <property type="nucleotide sequence ID" value="NZ_JBIYSL010000008.1"/>
</dbReference>
<keyword evidence="4" id="KW-1185">Reference proteome</keyword>
<comment type="caution">
    <text evidence="3">The sequence shown here is derived from an EMBL/GenBank/DDBJ whole genome shotgun (WGS) entry which is preliminary data.</text>
</comment>
<evidence type="ECO:0000313" key="3">
    <source>
        <dbReference type="EMBL" id="MFK0525771.1"/>
    </source>
</evidence>
<dbReference type="Pfam" id="PF12207">
    <property type="entry name" value="DUF3600"/>
    <property type="match status" value="1"/>
</dbReference>
<gene>
    <name evidence="3" type="ORF">ACINKY_26540</name>
</gene>
<dbReference type="InterPro" id="IPR038267">
    <property type="entry name" value="ECF_sigma_eff"/>
</dbReference>
<keyword evidence="1" id="KW-1133">Transmembrane helix</keyword>
<evidence type="ECO:0000259" key="2">
    <source>
        <dbReference type="Pfam" id="PF12207"/>
    </source>
</evidence>
<name>A0ABW8I283_9BACL</name>